<dbReference type="PANTHER" id="PTHR12604">
    <property type="entry name" value="KU AUTOANTIGEN DNA HELICASE"/>
    <property type="match status" value="1"/>
</dbReference>
<dbReference type="InterPro" id="IPR036465">
    <property type="entry name" value="vWFA_dom_sf"/>
</dbReference>
<evidence type="ECO:0000256" key="1">
    <source>
        <dbReference type="ARBA" id="ARBA00004123"/>
    </source>
</evidence>
<comment type="subcellular location">
    <subcellularLocation>
        <location evidence="1">Nucleus</location>
    </subcellularLocation>
</comment>
<evidence type="ECO:0000256" key="10">
    <source>
        <dbReference type="ARBA" id="ARBA00023242"/>
    </source>
</evidence>
<dbReference type="GO" id="GO:0042162">
    <property type="term" value="F:telomeric DNA binding"/>
    <property type="evidence" value="ECO:0007669"/>
    <property type="project" value="InterPro"/>
</dbReference>
<feature type="domain" description="VWFA" evidence="11">
    <location>
        <begin position="23"/>
        <end position="223"/>
    </location>
</feature>
<keyword evidence="10" id="KW-0539">Nucleus</keyword>
<keyword evidence="9" id="KW-0234">DNA repair</keyword>
<dbReference type="GO" id="GO:0003684">
    <property type="term" value="F:damaged DNA binding"/>
    <property type="evidence" value="ECO:0007669"/>
    <property type="project" value="InterPro"/>
</dbReference>
<dbReference type="InterPro" id="IPR005161">
    <property type="entry name" value="Ku_N"/>
</dbReference>
<dbReference type="GO" id="GO:0005524">
    <property type="term" value="F:ATP binding"/>
    <property type="evidence" value="ECO:0007669"/>
    <property type="project" value="UniProtKB-KW"/>
</dbReference>
<dbReference type="OrthoDB" id="6483906at2759"/>
<keyword evidence="8" id="KW-0233">DNA recombination</keyword>
<keyword evidence="7" id="KW-0238">DNA-binding</keyword>
<evidence type="ECO:0000256" key="2">
    <source>
        <dbReference type="ARBA" id="ARBA00022741"/>
    </source>
</evidence>
<evidence type="ECO:0000256" key="6">
    <source>
        <dbReference type="ARBA" id="ARBA00022840"/>
    </source>
</evidence>
<dbReference type="GO" id="GO:0006310">
    <property type="term" value="P:DNA recombination"/>
    <property type="evidence" value="ECO:0007669"/>
    <property type="project" value="UniProtKB-KW"/>
</dbReference>
<keyword evidence="4" id="KW-0378">Hydrolase</keyword>
<dbReference type="Gene3D" id="2.40.290.10">
    <property type="match status" value="1"/>
</dbReference>
<dbReference type="InterPro" id="IPR006164">
    <property type="entry name" value="DNA_bd_Ku70/Ku80"/>
</dbReference>
<dbReference type="InterPro" id="IPR002035">
    <property type="entry name" value="VWF_A"/>
</dbReference>
<dbReference type="GO" id="GO:0003690">
    <property type="term" value="F:double-stranded DNA binding"/>
    <property type="evidence" value="ECO:0007669"/>
    <property type="project" value="TreeGrafter"/>
</dbReference>
<name>A0A7R9LSW5_9ACAR</name>
<keyword evidence="2" id="KW-0547">Nucleotide-binding</keyword>
<reference evidence="12" key="1">
    <citation type="submission" date="2020-11" db="EMBL/GenBank/DDBJ databases">
        <authorList>
            <person name="Tran Van P."/>
        </authorList>
    </citation>
    <scope>NUCLEOTIDE SEQUENCE</scope>
</reference>
<dbReference type="GO" id="GO:0016787">
    <property type="term" value="F:hydrolase activity"/>
    <property type="evidence" value="ECO:0007669"/>
    <property type="project" value="UniProtKB-KW"/>
</dbReference>
<protein>
    <recommendedName>
        <fullName evidence="11">VWFA domain-containing protein</fullName>
    </recommendedName>
</protein>
<organism evidence="12">
    <name type="scientific">Oppiella nova</name>
    <dbReference type="NCBI Taxonomy" id="334625"/>
    <lineage>
        <taxon>Eukaryota</taxon>
        <taxon>Metazoa</taxon>
        <taxon>Ecdysozoa</taxon>
        <taxon>Arthropoda</taxon>
        <taxon>Chelicerata</taxon>
        <taxon>Arachnida</taxon>
        <taxon>Acari</taxon>
        <taxon>Acariformes</taxon>
        <taxon>Sarcoptiformes</taxon>
        <taxon>Oribatida</taxon>
        <taxon>Brachypylina</taxon>
        <taxon>Oppioidea</taxon>
        <taxon>Oppiidae</taxon>
        <taxon>Oppiella</taxon>
    </lineage>
</organism>
<dbReference type="PROSITE" id="PS50234">
    <property type="entry name" value="VWFA"/>
    <property type="match status" value="1"/>
</dbReference>
<gene>
    <name evidence="12" type="ORF">ONB1V03_LOCUS6143</name>
</gene>
<evidence type="ECO:0000256" key="3">
    <source>
        <dbReference type="ARBA" id="ARBA00022763"/>
    </source>
</evidence>
<dbReference type="SUPFAM" id="SSF100939">
    <property type="entry name" value="SPOC domain-like"/>
    <property type="match status" value="1"/>
</dbReference>
<dbReference type="PANTHER" id="PTHR12604:SF2">
    <property type="entry name" value="X-RAY REPAIR CROSS-COMPLEMENTING PROTEIN 6"/>
    <property type="match status" value="1"/>
</dbReference>
<dbReference type="Gene3D" id="3.40.50.410">
    <property type="entry name" value="von Willebrand factor, type A domain"/>
    <property type="match status" value="1"/>
</dbReference>
<keyword evidence="5" id="KW-0347">Helicase</keyword>
<dbReference type="Pfam" id="PF02735">
    <property type="entry name" value="Ku"/>
    <property type="match status" value="1"/>
</dbReference>
<evidence type="ECO:0000256" key="5">
    <source>
        <dbReference type="ARBA" id="ARBA00022806"/>
    </source>
</evidence>
<sequence length="364" mass="41495">MDFLDDDSDDESETYKLFGGKEGLVFLIDATKDMFSCHQFSLAIQCVENMMKNVAISSPSDEFAVVFFGTENTENESKFEHIFVVQKLQKPSADLISEIKTIAESHDFAAQFGHNSHYSLADVFSIALSQFTNSKSKFQTRRVVLLTCCSDPYSGNTSADKHMKKTAINRAKDFKDFDIEVELIPLGNQVFNRETFYEDVFPHLKNDDSFDTLIKLEPLLKRVHNKSHRQRMLASIPFRLGPPSPTNQSTDVQMSVYVYSMYLETKKPTAVKVDRETNREVVAEVQHWTKGSGTIVKANQMVKKFKFGSEEIILNNDALKASKQFEEPALTLLGFKPRSAIKTHLHFSGRVKYMGLLLRHFPSW</sequence>
<dbReference type="GO" id="GO:0004386">
    <property type="term" value="F:helicase activity"/>
    <property type="evidence" value="ECO:0007669"/>
    <property type="project" value="UniProtKB-KW"/>
</dbReference>
<dbReference type="Pfam" id="PF03731">
    <property type="entry name" value="Ku_N"/>
    <property type="match status" value="1"/>
</dbReference>
<keyword evidence="6" id="KW-0067">ATP-binding</keyword>
<evidence type="ECO:0000313" key="13">
    <source>
        <dbReference type="Proteomes" id="UP000728032"/>
    </source>
</evidence>
<dbReference type="InterPro" id="IPR016194">
    <property type="entry name" value="SPOC-like_C_dom_sf"/>
</dbReference>
<dbReference type="EMBL" id="OC917495">
    <property type="protein sequence ID" value="CAD7647237.1"/>
    <property type="molecule type" value="Genomic_DNA"/>
</dbReference>
<dbReference type="AlphaFoldDB" id="A0A7R9LSW5"/>
<dbReference type="InterPro" id="IPR006165">
    <property type="entry name" value="Ku70"/>
</dbReference>
<proteinExistence type="predicted"/>
<keyword evidence="13" id="KW-1185">Reference proteome</keyword>
<keyword evidence="3" id="KW-0227">DNA damage</keyword>
<dbReference type="Proteomes" id="UP000728032">
    <property type="component" value="Unassembled WGS sequence"/>
</dbReference>
<dbReference type="GO" id="GO:0043564">
    <property type="term" value="C:Ku70:Ku80 complex"/>
    <property type="evidence" value="ECO:0007669"/>
    <property type="project" value="InterPro"/>
</dbReference>
<evidence type="ECO:0000313" key="12">
    <source>
        <dbReference type="EMBL" id="CAD7647237.1"/>
    </source>
</evidence>
<evidence type="ECO:0000256" key="9">
    <source>
        <dbReference type="ARBA" id="ARBA00023204"/>
    </source>
</evidence>
<dbReference type="SUPFAM" id="SSF53300">
    <property type="entry name" value="vWA-like"/>
    <property type="match status" value="1"/>
</dbReference>
<accession>A0A7R9LSW5</accession>
<dbReference type="EMBL" id="CAJPVJ010002670">
    <property type="protein sequence ID" value="CAG2166628.1"/>
    <property type="molecule type" value="Genomic_DNA"/>
</dbReference>
<dbReference type="NCBIfam" id="TIGR00578">
    <property type="entry name" value="ku70"/>
    <property type="match status" value="1"/>
</dbReference>
<dbReference type="GO" id="GO:0006303">
    <property type="term" value="P:double-strand break repair via nonhomologous end joining"/>
    <property type="evidence" value="ECO:0007669"/>
    <property type="project" value="InterPro"/>
</dbReference>
<evidence type="ECO:0000256" key="8">
    <source>
        <dbReference type="ARBA" id="ARBA00023172"/>
    </source>
</evidence>
<dbReference type="GO" id="GO:0000723">
    <property type="term" value="P:telomere maintenance"/>
    <property type="evidence" value="ECO:0007669"/>
    <property type="project" value="InterPro"/>
</dbReference>
<evidence type="ECO:0000256" key="4">
    <source>
        <dbReference type="ARBA" id="ARBA00022801"/>
    </source>
</evidence>
<evidence type="ECO:0000259" key="11">
    <source>
        <dbReference type="PROSITE" id="PS50234"/>
    </source>
</evidence>
<evidence type="ECO:0000256" key="7">
    <source>
        <dbReference type="ARBA" id="ARBA00023125"/>
    </source>
</evidence>